<keyword evidence="2" id="KW-0812">Transmembrane</keyword>
<evidence type="ECO:0000256" key="1">
    <source>
        <dbReference type="SAM" id="MobiDB-lite"/>
    </source>
</evidence>
<dbReference type="Proteomes" id="UP000678016">
    <property type="component" value="Chromosome"/>
</dbReference>
<sequence length="244" mass="25435">MTAQRRPARDAAAALLGRVLVTPALPRPRRRRLAQLYAGLVLYGLSGALLVHAGLGAMPWDVLHQGLSRQTGLSIGTWSVLVGAMLMLLWIPLRQKPGLGTLSNVVVVGMTVDLFLWLLPDADSLLVRVLLLGLGVVVCAVATGCYIGARLGPGPRDGLMTGLAARGWSVRLARTVIEVAVVVTGFLLGGTVGVGTLVFAVAIGPLAQVFLPLMHVPDPVAGRPGPRRSPGAERGSAPGRVPPE</sequence>
<dbReference type="InterPro" id="IPR038750">
    <property type="entry name" value="YczE/YyaS-like"/>
</dbReference>
<gene>
    <name evidence="3" type="ORF">KGD83_18790</name>
</gene>
<dbReference type="PANTHER" id="PTHR40078">
    <property type="entry name" value="INTEGRAL MEMBRANE PROTEIN-RELATED"/>
    <property type="match status" value="1"/>
</dbReference>
<organism evidence="3 4">
    <name type="scientific">Nocardiopsis akebiae</name>
    <dbReference type="NCBI Taxonomy" id="2831968"/>
    <lineage>
        <taxon>Bacteria</taxon>
        <taxon>Bacillati</taxon>
        <taxon>Actinomycetota</taxon>
        <taxon>Actinomycetes</taxon>
        <taxon>Streptosporangiales</taxon>
        <taxon>Nocardiopsidaceae</taxon>
        <taxon>Nocardiopsis</taxon>
    </lineage>
</organism>
<evidence type="ECO:0000313" key="3">
    <source>
        <dbReference type="EMBL" id="QUX27355.1"/>
    </source>
</evidence>
<feature type="transmembrane region" description="Helical" evidence="2">
    <location>
        <begin position="100"/>
        <end position="119"/>
    </location>
</feature>
<reference evidence="4" key="1">
    <citation type="submission" date="2021-05" db="EMBL/GenBank/DDBJ databases">
        <title>Direct Submission.</title>
        <authorList>
            <person name="Li K."/>
            <person name="Gao J."/>
        </authorList>
    </citation>
    <scope>NUCLEOTIDE SEQUENCE [LARGE SCALE GENOMIC DNA]</scope>
    <source>
        <strain evidence="4">HDS12</strain>
    </source>
</reference>
<proteinExistence type="predicted"/>
<keyword evidence="4" id="KW-1185">Reference proteome</keyword>
<keyword evidence="2" id="KW-1133">Transmembrane helix</keyword>
<dbReference type="Pfam" id="PF19700">
    <property type="entry name" value="DUF6198"/>
    <property type="match status" value="1"/>
</dbReference>
<dbReference type="PANTHER" id="PTHR40078:SF1">
    <property type="entry name" value="INTEGRAL MEMBRANE PROTEIN"/>
    <property type="match status" value="1"/>
</dbReference>
<dbReference type="EMBL" id="CP074132">
    <property type="protein sequence ID" value="QUX27355.1"/>
    <property type="molecule type" value="Genomic_DNA"/>
</dbReference>
<dbReference type="RefSeq" id="WP_212640421.1">
    <property type="nucleotide sequence ID" value="NZ_CP074132.1"/>
</dbReference>
<feature type="transmembrane region" description="Helical" evidence="2">
    <location>
        <begin position="36"/>
        <end position="55"/>
    </location>
</feature>
<protein>
    <recommendedName>
        <fullName evidence="5">Membrane protein YczE</fullName>
    </recommendedName>
</protein>
<feature type="region of interest" description="Disordered" evidence="1">
    <location>
        <begin position="221"/>
        <end position="244"/>
    </location>
</feature>
<accession>A0ABX8C079</accession>
<keyword evidence="2" id="KW-0472">Membrane</keyword>
<evidence type="ECO:0000313" key="4">
    <source>
        <dbReference type="Proteomes" id="UP000678016"/>
    </source>
</evidence>
<feature type="transmembrane region" description="Helical" evidence="2">
    <location>
        <begin position="125"/>
        <end position="147"/>
    </location>
</feature>
<evidence type="ECO:0008006" key="5">
    <source>
        <dbReference type="Google" id="ProtNLM"/>
    </source>
</evidence>
<name>A0ABX8C079_9ACTN</name>
<feature type="transmembrane region" description="Helical" evidence="2">
    <location>
        <begin position="75"/>
        <end position="93"/>
    </location>
</feature>
<evidence type="ECO:0000256" key="2">
    <source>
        <dbReference type="SAM" id="Phobius"/>
    </source>
</evidence>